<reference evidence="2" key="1">
    <citation type="submission" date="2022-09" db="EMBL/GenBank/DDBJ databases">
        <title>Intensive care unit water sources are persistently colonized with multi-drug resistant bacteria and are the site of extensive horizontal gene transfer of antibiotic resistance genes.</title>
        <authorList>
            <person name="Diorio-Toth L."/>
        </authorList>
    </citation>
    <scope>NUCLEOTIDE SEQUENCE</scope>
    <source>
        <strain evidence="2">GD03843</strain>
    </source>
</reference>
<evidence type="ECO:0000313" key="3">
    <source>
        <dbReference type="Proteomes" id="UP001161094"/>
    </source>
</evidence>
<comment type="caution">
    <text evidence="2">The sequence shown here is derived from an EMBL/GenBank/DDBJ whole genome shotgun (WGS) entry which is preliminary data.</text>
</comment>
<evidence type="ECO:0000256" key="1">
    <source>
        <dbReference type="SAM" id="SignalP"/>
    </source>
</evidence>
<dbReference type="EMBL" id="JAOCDZ010000005">
    <property type="protein sequence ID" value="MDH0735985.1"/>
    <property type="molecule type" value="Genomic_DNA"/>
</dbReference>
<dbReference type="Proteomes" id="UP001161094">
    <property type="component" value="Unassembled WGS sequence"/>
</dbReference>
<dbReference type="RefSeq" id="WP_279994915.1">
    <property type="nucleotide sequence ID" value="NZ_JAOCDZ010000005.1"/>
</dbReference>
<evidence type="ECO:0000313" key="2">
    <source>
        <dbReference type="EMBL" id="MDH0735985.1"/>
    </source>
</evidence>
<feature type="signal peptide" evidence="1">
    <location>
        <begin position="1"/>
        <end position="25"/>
    </location>
</feature>
<protein>
    <submittedName>
        <fullName evidence="2">Uncharacterized protein</fullName>
    </submittedName>
</protein>
<feature type="chain" id="PRO_5041285513" evidence="1">
    <location>
        <begin position="26"/>
        <end position="377"/>
    </location>
</feature>
<keyword evidence="1" id="KW-0732">Signal</keyword>
<proteinExistence type="predicted"/>
<name>A0AA42IWH1_9BURK</name>
<organism evidence="2 3">
    <name type="scientific">Achromobacter spanius</name>
    <dbReference type="NCBI Taxonomy" id="217203"/>
    <lineage>
        <taxon>Bacteria</taxon>
        <taxon>Pseudomonadati</taxon>
        <taxon>Pseudomonadota</taxon>
        <taxon>Betaproteobacteria</taxon>
        <taxon>Burkholderiales</taxon>
        <taxon>Alcaligenaceae</taxon>
        <taxon>Achromobacter</taxon>
    </lineage>
</organism>
<accession>A0AA42IWH1</accession>
<gene>
    <name evidence="2" type="ORF">N5D93_09205</name>
</gene>
<sequence length="377" mass="41825">MPRIKSALRLLAVATLPLASTWAHALCQPMAASGQRETVVADVRLDDTNTLLALDGSRIKTWEPAVNVRTGQRATPYAWAEAVDWPVYAAEPGATIGPTLLRFERGPDGVRHVCGIAEYSARAVHEVTESGQSSLPMPDNETRFLYDDAGRLAGYELRSRNAAGRANPTQHFCLRYDRHGWLAEQGANACDKPSQPLMRYVHDASGRLLRRISYLERQGDVIEVREFDTQGKPGQRTLRQRLDWDNDKVVLGLPYPERASEYSILVLPGPNWAAPALESYHYDWAIVQPKGDGREVYAARRDPTAVLAQGNSGPNGRFTLSNAQRRKVWEAAGQHPGGVQWLWAPGQIHTLLQALPDKVWQACIDPENRQANACKAP</sequence>
<dbReference type="AlphaFoldDB" id="A0AA42IWH1"/>